<name>A0ABV2ARD8_9EUKA</name>
<organism evidence="2 3">
    <name type="scientific">Bonamia ostreae</name>
    <dbReference type="NCBI Taxonomy" id="126728"/>
    <lineage>
        <taxon>Eukaryota</taxon>
        <taxon>Sar</taxon>
        <taxon>Rhizaria</taxon>
        <taxon>Endomyxa</taxon>
        <taxon>Ascetosporea</taxon>
        <taxon>Haplosporida</taxon>
        <taxon>Bonamia</taxon>
    </lineage>
</organism>
<feature type="non-terminal residue" evidence="2">
    <location>
        <position position="1"/>
    </location>
</feature>
<gene>
    <name evidence="2" type="ORF">MHBO_003748</name>
</gene>
<dbReference type="PANTHER" id="PTHR12436">
    <property type="entry name" value="80 KDA MCM3-ASSOCIATED PROTEIN"/>
    <property type="match status" value="1"/>
</dbReference>
<sequence>FKSKPRKFSQNDENDQNSETKINVLVPKNGSVKQNKKQSILSNLKVETLSTQQQINERKNRFKNNENLNSQKLNFPDSKFSFYTDKKGNDWGIIKGECTNLEKPYLRLTSKPDPSKIRPLPILKKAFKLFSQKWSKDKNYIKYIEQMKSIRQDLSVFQYKT</sequence>
<evidence type="ECO:0000313" key="3">
    <source>
        <dbReference type="Proteomes" id="UP001439008"/>
    </source>
</evidence>
<comment type="caution">
    <text evidence="2">The sequence shown here is derived from an EMBL/GenBank/DDBJ whole genome shotgun (WGS) entry which is preliminary data.</text>
</comment>
<evidence type="ECO:0000256" key="1">
    <source>
        <dbReference type="SAM" id="MobiDB-lite"/>
    </source>
</evidence>
<dbReference type="PANTHER" id="PTHR12436:SF4">
    <property type="entry name" value="LEUKOCYTE RECEPTOR CLUSTER MEMBER 8"/>
    <property type="match status" value="1"/>
</dbReference>
<proteinExistence type="predicted"/>
<keyword evidence="3" id="KW-1185">Reference proteome</keyword>
<dbReference type="Gene3D" id="1.25.40.990">
    <property type="match status" value="1"/>
</dbReference>
<dbReference type="Proteomes" id="UP001439008">
    <property type="component" value="Unassembled WGS sequence"/>
</dbReference>
<dbReference type="EMBL" id="JBDODL010002455">
    <property type="protein sequence ID" value="MES1922240.1"/>
    <property type="molecule type" value="Genomic_DNA"/>
</dbReference>
<accession>A0ABV2ARD8</accession>
<feature type="region of interest" description="Disordered" evidence="1">
    <location>
        <begin position="1"/>
        <end position="30"/>
    </location>
</feature>
<evidence type="ECO:0000313" key="2">
    <source>
        <dbReference type="EMBL" id="MES1922240.1"/>
    </source>
</evidence>
<reference evidence="2 3" key="1">
    <citation type="journal article" date="2024" name="BMC Biol.">
        <title>Comparative genomics of Ascetosporea gives new insight into the evolutionary basis for animal parasitism in Rhizaria.</title>
        <authorList>
            <person name="Hiltunen Thoren M."/>
            <person name="Onut-Brannstrom I."/>
            <person name="Alfjorden A."/>
            <person name="Peckova H."/>
            <person name="Swords F."/>
            <person name="Hooper C."/>
            <person name="Holzer A.S."/>
            <person name="Bass D."/>
            <person name="Burki F."/>
        </authorList>
    </citation>
    <scope>NUCLEOTIDE SEQUENCE [LARGE SCALE GENOMIC DNA]</scope>
    <source>
        <strain evidence="2">20-A016</strain>
    </source>
</reference>
<protein>
    <submittedName>
        <fullName evidence="2">Uncharacterized protein</fullName>
    </submittedName>
</protein>
<dbReference type="InterPro" id="IPR045107">
    <property type="entry name" value="SAC3/GANP/THP3"/>
</dbReference>